<organism evidence="1 2">
    <name type="scientific">Diphasiastrum complanatum</name>
    <name type="common">Issler's clubmoss</name>
    <name type="synonym">Lycopodium complanatum</name>
    <dbReference type="NCBI Taxonomy" id="34168"/>
    <lineage>
        <taxon>Eukaryota</taxon>
        <taxon>Viridiplantae</taxon>
        <taxon>Streptophyta</taxon>
        <taxon>Embryophyta</taxon>
        <taxon>Tracheophyta</taxon>
        <taxon>Lycopodiopsida</taxon>
        <taxon>Lycopodiales</taxon>
        <taxon>Lycopodiaceae</taxon>
        <taxon>Lycopodioideae</taxon>
        <taxon>Diphasiastrum</taxon>
    </lineage>
</organism>
<keyword evidence="2" id="KW-1185">Reference proteome</keyword>
<evidence type="ECO:0000313" key="1">
    <source>
        <dbReference type="EMBL" id="KAJ7514299.1"/>
    </source>
</evidence>
<dbReference type="EMBL" id="CM055114">
    <property type="protein sequence ID" value="KAJ7514299.1"/>
    <property type="molecule type" value="Genomic_DNA"/>
</dbReference>
<reference evidence="2" key="1">
    <citation type="journal article" date="2024" name="Proc. Natl. Acad. Sci. U.S.A.">
        <title>Extraordinary preservation of gene collinearity over three hundred million years revealed in homosporous lycophytes.</title>
        <authorList>
            <person name="Li C."/>
            <person name="Wickell D."/>
            <person name="Kuo L.Y."/>
            <person name="Chen X."/>
            <person name="Nie B."/>
            <person name="Liao X."/>
            <person name="Peng D."/>
            <person name="Ji J."/>
            <person name="Jenkins J."/>
            <person name="Williams M."/>
            <person name="Shu S."/>
            <person name="Plott C."/>
            <person name="Barry K."/>
            <person name="Rajasekar S."/>
            <person name="Grimwood J."/>
            <person name="Han X."/>
            <person name="Sun S."/>
            <person name="Hou Z."/>
            <person name="He W."/>
            <person name="Dai G."/>
            <person name="Sun C."/>
            <person name="Schmutz J."/>
            <person name="Leebens-Mack J.H."/>
            <person name="Li F.W."/>
            <person name="Wang L."/>
        </authorList>
    </citation>
    <scope>NUCLEOTIDE SEQUENCE [LARGE SCALE GENOMIC DNA]</scope>
    <source>
        <strain evidence="2">cv. PW_Plant_1</strain>
    </source>
</reference>
<protein>
    <submittedName>
        <fullName evidence="1">Uncharacterized protein</fullName>
    </submittedName>
</protein>
<proteinExistence type="predicted"/>
<sequence length="449" mass="50071">MGPELLDRLVWPPQSRNCILILFCWLLCMTIRVDAANLVFAHYMLWAPLYTNDVAGFQQEIQLAQKYGIDAFALNTAVWDDEYQTRADNIYQAATGTDFKLFFSADLSGGLTAQNLQTMLTRYAHQDAQLYYQSKQFFSTFIGQDTVFSGYSDPLSSWRDGVLQPAGGNIFFVPFFVTDGSQSSVASVLSKFNSIIDGLFAWDTSAWPYFNGDYNNPSAADDMAYLAACRTAGKLYMASVSPWFFAHEQRENLVKGNYQGAGLWISHWQQLIRLQPPLVEIITWNDWAERSYVVPVGTGWGAPAYNDTPFPHQAFLELGAYYIQWYKSGAQPAIPKDSLFIFYYTHSKNAVASNDNLGAVQNQQVLDDQLHVTVLLTQPATVRLVSGSSSQDFSVDAGVQSVSIPFEEGQQSAVVLRNGANVLSLTGALPITNTITTYDFNVYSNYIST</sequence>
<evidence type="ECO:0000313" key="2">
    <source>
        <dbReference type="Proteomes" id="UP001162992"/>
    </source>
</evidence>
<accession>A0ACC2ABQ1</accession>
<comment type="caution">
    <text evidence="1">The sequence shown here is derived from an EMBL/GenBank/DDBJ whole genome shotgun (WGS) entry which is preliminary data.</text>
</comment>
<gene>
    <name evidence="1" type="ORF">O6H91_23G037800</name>
</gene>
<name>A0ACC2ABQ1_DIPCM</name>
<dbReference type="Proteomes" id="UP001162992">
    <property type="component" value="Chromosome 23"/>
</dbReference>